<dbReference type="Proteomes" id="UP000887116">
    <property type="component" value="Unassembled WGS sequence"/>
</dbReference>
<protein>
    <submittedName>
        <fullName evidence="2">Uncharacterized protein</fullName>
    </submittedName>
</protein>
<dbReference type="AlphaFoldDB" id="A0A8X6J452"/>
<dbReference type="EMBL" id="BMAO01006507">
    <property type="protein sequence ID" value="GFR09203.1"/>
    <property type="molecule type" value="Genomic_DNA"/>
</dbReference>
<feature type="region of interest" description="Disordered" evidence="1">
    <location>
        <begin position="41"/>
        <end position="78"/>
    </location>
</feature>
<keyword evidence="3" id="KW-1185">Reference proteome</keyword>
<evidence type="ECO:0000313" key="3">
    <source>
        <dbReference type="Proteomes" id="UP000887116"/>
    </source>
</evidence>
<reference evidence="2" key="1">
    <citation type="submission" date="2020-07" db="EMBL/GenBank/DDBJ databases">
        <title>Multicomponent nature underlies the extraordinary mechanical properties of spider dragline silk.</title>
        <authorList>
            <person name="Kono N."/>
            <person name="Nakamura H."/>
            <person name="Mori M."/>
            <person name="Yoshida Y."/>
            <person name="Ohtoshi R."/>
            <person name="Malay A.D."/>
            <person name="Moran D.A.P."/>
            <person name="Tomita M."/>
            <person name="Numata K."/>
            <person name="Arakawa K."/>
        </authorList>
    </citation>
    <scope>NUCLEOTIDE SEQUENCE</scope>
</reference>
<sequence>MMSQGVHINSLFQFSSSVPSVQSKITPVATMVTRRKMKVGAGVDTGSSGARIPRFKAESSASANPRPCSGYRSEDTFR</sequence>
<comment type="caution">
    <text evidence="2">The sequence shown here is derived from an EMBL/GenBank/DDBJ whole genome shotgun (WGS) entry which is preliminary data.</text>
</comment>
<dbReference type="OrthoDB" id="10336106at2759"/>
<gene>
    <name evidence="2" type="ORF">TNCT_128161</name>
</gene>
<name>A0A8X6J452_TRICU</name>
<organism evidence="2 3">
    <name type="scientific">Trichonephila clavata</name>
    <name type="common">Joro spider</name>
    <name type="synonym">Nephila clavata</name>
    <dbReference type="NCBI Taxonomy" id="2740835"/>
    <lineage>
        <taxon>Eukaryota</taxon>
        <taxon>Metazoa</taxon>
        <taxon>Ecdysozoa</taxon>
        <taxon>Arthropoda</taxon>
        <taxon>Chelicerata</taxon>
        <taxon>Arachnida</taxon>
        <taxon>Araneae</taxon>
        <taxon>Araneomorphae</taxon>
        <taxon>Entelegynae</taxon>
        <taxon>Araneoidea</taxon>
        <taxon>Nephilidae</taxon>
        <taxon>Trichonephila</taxon>
    </lineage>
</organism>
<proteinExistence type="predicted"/>
<accession>A0A8X6J452</accession>
<evidence type="ECO:0000313" key="2">
    <source>
        <dbReference type="EMBL" id="GFR09203.1"/>
    </source>
</evidence>
<evidence type="ECO:0000256" key="1">
    <source>
        <dbReference type="SAM" id="MobiDB-lite"/>
    </source>
</evidence>